<comment type="subunit">
    <text evidence="6">Component of the PI(3,5)P2 regulatory complex at least composed of ATG18, SAC/FIG4, FAB1 and VAC14.</text>
</comment>
<dbReference type="InterPro" id="IPR002013">
    <property type="entry name" value="SAC_dom"/>
</dbReference>
<dbReference type="PANTHER" id="PTHR45738">
    <property type="entry name" value="POLYPHOSPHOINOSITIDE PHOSPHATASE"/>
    <property type="match status" value="1"/>
</dbReference>
<dbReference type="GO" id="GO:0005774">
    <property type="term" value="C:vacuolar membrane"/>
    <property type="evidence" value="ECO:0007669"/>
    <property type="project" value="UniProtKB-SubCell"/>
</dbReference>
<evidence type="ECO:0000256" key="2">
    <source>
        <dbReference type="ARBA" id="ARBA00022554"/>
    </source>
</evidence>
<keyword evidence="3" id="KW-0378">Hydrolase</keyword>
<comment type="catalytic activity">
    <reaction evidence="5">
        <text>a 1,2-diacyl-sn-glycero-3-phospho-(1D-myo-inositol-3,5-bisphosphate) + H2O = a 1,2-diacyl-sn-glycero-3-phospho-(1D-myo-inositol-3-phosphate) + phosphate</text>
        <dbReference type="Rhea" id="RHEA:32955"/>
        <dbReference type="ChEBI" id="CHEBI:15377"/>
        <dbReference type="ChEBI" id="CHEBI:43474"/>
        <dbReference type="ChEBI" id="CHEBI:57923"/>
        <dbReference type="ChEBI" id="CHEBI:58088"/>
    </reaction>
</comment>
<gene>
    <name evidence="8" type="ORF">ILEXP_LOCUS4138</name>
</gene>
<reference evidence="8 9" key="1">
    <citation type="submission" date="2024-02" db="EMBL/GenBank/DDBJ databases">
        <authorList>
            <person name="Vignale AGUSTIN F."/>
            <person name="Sosa J E."/>
            <person name="Modenutti C."/>
        </authorList>
    </citation>
    <scope>NUCLEOTIDE SEQUENCE [LARGE SCALE GENOMIC DNA]</scope>
</reference>
<evidence type="ECO:0000256" key="3">
    <source>
        <dbReference type="ARBA" id="ARBA00022801"/>
    </source>
</evidence>
<evidence type="ECO:0000256" key="6">
    <source>
        <dbReference type="ARBA" id="ARBA00023464"/>
    </source>
</evidence>
<keyword evidence="2" id="KW-0926">Vacuole</keyword>
<dbReference type="EMBL" id="CAUOFW020000803">
    <property type="protein sequence ID" value="CAK9137119.1"/>
    <property type="molecule type" value="Genomic_DNA"/>
</dbReference>
<evidence type="ECO:0000256" key="1">
    <source>
        <dbReference type="ARBA" id="ARBA00004148"/>
    </source>
</evidence>
<dbReference type="PROSITE" id="PS50275">
    <property type="entry name" value="SAC"/>
    <property type="match status" value="1"/>
</dbReference>
<accession>A0ABC8QWK4</accession>
<proteinExistence type="predicted"/>
<evidence type="ECO:0000313" key="8">
    <source>
        <dbReference type="EMBL" id="CAK9137119.1"/>
    </source>
</evidence>
<protein>
    <recommendedName>
        <fullName evidence="7">SAC domain-containing protein</fullName>
    </recommendedName>
</protein>
<dbReference type="AlphaFoldDB" id="A0ABC8QWK4"/>
<evidence type="ECO:0000313" key="9">
    <source>
        <dbReference type="Proteomes" id="UP001642360"/>
    </source>
</evidence>
<feature type="domain" description="SAC" evidence="7">
    <location>
        <begin position="254"/>
        <end position="557"/>
    </location>
</feature>
<evidence type="ECO:0000256" key="4">
    <source>
        <dbReference type="ARBA" id="ARBA00023136"/>
    </source>
</evidence>
<dbReference type="Proteomes" id="UP001642360">
    <property type="component" value="Unassembled WGS sequence"/>
</dbReference>
<comment type="caution">
    <text evidence="8">The sequence shown here is derived from an EMBL/GenBank/DDBJ whole genome shotgun (WGS) entry which is preliminary data.</text>
</comment>
<organism evidence="8 9">
    <name type="scientific">Ilex paraguariensis</name>
    <name type="common">yerba mate</name>
    <dbReference type="NCBI Taxonomy" id="185542"/>
    <lineage>
        <taxon>Eukaryota</taxon>
        <taxon>Viridiplantae</taxon>
        <taxon>Streptophyta</taxon>
        <taxon>Embryophyta</taxon>
        <taxon>Tracheophyta</taxon>
        <taxon>Spermatophyta</taxon>
        <taxon>Magnoliopsida</taxon>
        <taxon>eudicotyledons</taxon>
        <taxon>Gunneridae</taxon>
        <taxon>Pentapetalae</taxon>
        <taxon>asterids</taxon>
        <taxon>campanulids</taxon>
        <taxon>Aquifoliales</taxon>
        <taxon>Aquifoliaceae</taxon>
        <taxon>Ilex</taxon>
    </lineage>
</organism>
<dbReference type="Pfam" id="PF02383">
    <property type="entry name" value="Syja_N"/>
    <property type="match status" value="1"/>
</dbReference>
<dbReference type="GO" id="GO:0016787">
    <property type="term" value="F:hydrolase activity"/>
    <property type="evidence" value="ECO:0007669"/>
    <property type="project" value="UniProtKB-KW"/>
</dbReference>
<sequence length="707" mass="78777">MGYKDKAHQGDVGFYGFKKMSIKEVGPSKVGLFVSKRPDYFKKIIAETQYLNVLVPKPNSTHRAVLSISQEVEIDDKFEGNDEEESGEVEEGFFDVNDIGLYLEGNDVSTNCGDGASDCCDVGKDTKFITDEAIYVIGDLFDANIERSINLVDEVDNKCGLSGDEDFPVIFGNPSICLGKENHFLSTDLGPTREDGLSLEKCLAFRFRECPVLILKVESKLVSSEFPLCFNIEKAMTNFVPGEGPKEEEQQPSYLKRGVNDRGRVANDVETEQIVLDEEAGSCKGKMSSVVQMRGSIPLFWSQEASRFSPKPDIILQRYDPTYEATKLHFEDLAKRYGDPIIVLNLIKTFEKRPREMMLRREFANAVGYLNQILSEENHLKFIHWDFHKFAKSKSANVLAVLGGVASEALDLTGFYYSGKPNVVKRRAAQLSRTSTGRDASLRDLRANSGDLSRIGSSNDTLHSLTKQERKSDRNQLVRKDNAAPRFQSGVLRTNCIDCLDRTNVAQYAYGLAALGRQLHAMGLTDKPKLDAESSIAAALMEMYQSMGDALAQQYGGSAAHNTVFPERQGKWKATTQSREFLKSIKRYYSNAYTDGEKQDAINLFLGYFQPEDGKPALWELDSDYYLHVSGIGDDLIPEKSGLVDIRPVGGGTTLAPIPACREDFLRMKFTPLDKLIERTCSSIRNVRLYSELDQKTGNSGVAPDAA</sequence>
<keyword evidence="4" id="KW-0472">Membrane</keyword>
<dbReference type="PANTHER" id="PTHR45738:SF5">
    <property type="entry name" value="POLYPHOSPHOINOSITIDE PHOSPHATASE"/>
    <property type="match status" value="1"/>
</dbReference>
<evidence type="ECO:0000256" key="5">
    <source>
        <dbReference type="ARBA" id="ARBA00023337"/>
    </source>
</evidence>
<evidence type="ECO:0000259" key="7">
    <source>
        <dbReference type="PROSITE" id="PS50275"/>
    </source>
</evidence>
<dbReference type="InterPro" id="IPR043573">
    <property type="entry name" value="Fig4-like"/>
</dbReference>
<name>A0ABC8QWK4_9AQUA</name>
<keyword evidence="9" id="KW-1185">Reference proteome</keyword>
<comment type="subcellular location">
    <subcellularLocation>
        <location evidence="1">Vacuole membrane</location>
        <topology evidence="1">Peripheral membrane protein</topology>
    </subcellularLocation>
</comment>